<dbReference type="Proteomes" id="UP000051992">
    <property type="component" value="Unassembled WGS sequence"/>
</dbReference>
<dbReference type="RefSeq" id="WP_057746487.1">
    <property type="nucleotide sequence ID" value="NZ_JQBM01000003.1"/>
</dbReference>
<evidence type="ECO:0008006" key="3">
    <source>
        <dbReference type="Google" id="ProtNLM"/>
    </source>
</evidence>
<accession>A0A0R2H6P6</accession>
<name>A0A0R2H6P6_WEIVI</name>
<reference evidence="1 2" key="1">
    <citation type="journal article" date="2015" name="Genome Announc.">
        <title>Expanding the biotechnology potential of lactobacilli through comparative genomics of 213 strains and associated genera.</title>
        <authorList>
            <person name="Sun Z."/>
            <person name="Harris H.M."/>
            <person name="McCann A."/>
            <person name="Guo C."/>
            <person name="Argimon S."/>
            <person name="Zhang W."/>
            <person name="Yang X."/>
            <person name="Jeffery I.B."/>
            <person name="Cooney J.C."/>
            <person name="Kagawa T.F."/>
            <person name="Liu W."/>
            <person name="Song Y."/>
            <person name="Salvetti E."/>
            <person name="Wrobel A."/>
            <person name="Rasinkangas P."/>
            <person name="Parkhill J."/>
            <person name="Rea M.C."/>
            <person name="O'Sullivan O."/>
            <person name="Ritari J."/>
            <person name="Douillard F.P."/>
            <person name="Paul Ross R."/>
            <person name="Yang R."/>
            <person name="Briner A.E."/>
            <person name="Felis G.E."/>
            <person name="de Vos W.M."/>
            <person name="Barrangou R."/>
            <person name="Klaenhammer T.R."/>
            <person name="Caufield P.W."/>
            <person name="Cui Y."/>
            <person name="Zhang H."/>
            <person name="O'Toole P.W."/>
        </authorList>
    </citation>
    <scope>NUCLEOTIDE SEQUENCE [LARGE SCALE GENOMIC DNA]</scope>
    <source>
        <strain evidence="1 2">DSM 20410</strain>
    </source>
</reference>
<dbReference type="Pfam" id="PF05657">
    <property type="entry name" value="DUF806"/>
    <property type="match status" value="1"/>
</dbReference>
<evidence type="ECO:0000313" key="2">
    <source>
        <dbReference type="Proteomes" id="UP000051992"/>
    </source>
</evidence>
<sequence length="122" mass="13763">MSLLKEAKNLVRANANWAKTVYLNVVDVKQLDSNETSILIRNSTSSPTDYGSNQFHTYQGSIQVQIFLGLHASFDLEEKLIELLKVFNQEGWRILDTKPAIPDPDTHQLTATILVSKTKEAF</sequence>
<dbReference type="OrthoDB" id="2292483at2"/>
<dbReference type="EMBL" id="JQBM01000003">
    <property type="protein sequence ID" value="KRN46213.1"/>
    <property type="molecule type" value="Genomic_DNA"/>
</dbReference>
<keyword evidence="2" id="KW-1185">Reference proteome</keyword>
<comment type="caution">
    <text evidence="1">The sequence shown here is derived from an EMBL/GenBank/DDBJ whole genome shotgun (WGS) entry which is preliminary data.</text>
</comment>
<evidence type="ECO:0000313" key="1">
    <source>
        <dbReference type="EMBL" id="KRN46213.1"/>
    </source>
</evidence>
<dbReference type="AlphaFoldDB" id="A0A0R2H6P6"/>
<dbReference type="PATRIC" id="fig|1629.5.peg.1210"/>
<dbReference type="InterPro" id="IPR008524">
    <property type="entry name" value="DUF806"/>
</dbReference>
<organism evidence="1 2">
    <name type="scientific">Weissella viridescens</name>
    <name type="common">Lactobacillus viridescens</name>
    <dbReference type="NCBI Taxonomy" id="1629"/>
    <lineage>
        <taxon>Bacteria</taxon>
        <taxon>Bacillati</taxon>
        <taxon>Bacillota</taxon>
        <taxon>Bacilli</taxon>
        <taxon>Lactobacillales</taxon>
        <taxon>Lactobacillaceae</taxon>
        <taxon>Weissella</taxon>
    </lineage>
</organism>
<proteinExistence type="predicted"/>
<protein>
    <recommendedName>
        <fullName evidence="3">DUF806 family protein</fullName>
    </recommendedName>
</protein>
<gene>
    <name evidence="1" type="ORF">IV50_GL001196</name>
</gene>